<accession>J6F8E0</accession>
<protein>
    <submittedName>
        <fullName evidence="3">Uncharacterized protein</fullName>
    </submittedName>
</protein>
<evidence type="ECO:0000313" key="4">
    <source>
        <dbReference type="Proteomes" id="UP000002748"/>
    </source>
</evidence>
<dbReference type="SUPFAM" id="SSF51735">
    <property type="entry name" value="NAD(P)-binding Rossmann-fold domains"/>
    <property type="match status" value="1"/>
</dbReference>
<sequence>MPRGIRVNAIAPGPMDTPFFYPQEEKEAVEFHKSQALGGRLTDIKDIAPLVDYLTTDKWITGQVLFLASTLCSSAEMSQWMN</sequence>
<evidence type="ECO:0000256" key="2">
    <source>
        <dbReference type="ARBA" id="ARBA00023002"/>
    </source>
</evidence>
<dbReference type="EMBL" id="ALBS01000050">
    <property type="protein sequence ID" value="EJT51587.1"/>
    <property type="molecule type" value="Genomic_DNA"/>
</dbReference>
<dbReference type="AlphaFoldDB" id="J6F8E0"/>
<dbReference type="PRINTS" id="PR00081">
    <property type="entry name" value="GDHRDH"/>
</dbReference>
<dbReference type="Gene3D" id="3.40.50.720">
    <property type="entry name" value="NAD(P)-binding Rossmann-like Domain"/>
    <property type="match status" value="1"/>
</dbReference>
<dbReference type="VEuPathDB" id="FungiDB:A1Q1_07175"/>
<dbReference type="Pfam" id="PF13561">
    <property type="entry name" value="adh_short_C2"/>
    <property type="match status" value="1"/>
</dbReference>
<comment type="similarity">
    <text evidence="1">Belongs to the short-chain dehydrogenases/reductases (SDR) family.</text>
</comment>
<dbReference type="InterPro" id="IPR036291">
    <property type="entry name" value="NAD(P)-bd_dom_sf"/>
</dbReference>
<evidence type="ECO:0000313" key="3">
    <source>
        <dbReference type="EMBL" id="EJT51587.1"/>
    </source>
</evidence>
<dbReference type="HOGENOM" id="CLU_204797_0_0_1"/>
<gene>
    <name evidence="3" type="ORF">A1Q1_07175</name>
</gene>
<dbReference type="RefSeq" id="XP_014182886.1">
    <property type="nucleotide sequence ID" value="XM_014327411.1"/>
</dbReference>
<evidence type="ECO:0000256" key="1">
    <source>
        <dbReference type="ARBA" id="ARBA00006484"/>
    </source>
</evidence>
<dbReference type="InterPro" id="IPR002347">
    <property type="entry name" value="SDR_fam"/>
</dbReference>
<dbReference type="PANTHER" id="PTHR48107">
    <property type="entry name" value="NADPH-DEPENDENT ALDEHYDE REDUCTASE-LIKE PROTEIN, CHLOROPLASTIC-RELATED"/>
    <property type="match status" value="1"/>
</dbReference>
<dbReference type="OrthoDB" id="1393670at2759"/>
<proteinExistence type="inferred from homology"/>
<dbReference type="KEGG" id="tasa:A1Q1_07175"/>
<dbReference type="GO" id="GO:0016614">
    <property type="term" value="F:oxidoreductase activity, acting on CH-OH group of donors"/>
    <property type="evidence" value="ECO:0007669"/>
    <property type="project" value="UniProtKB-ARBA"/>
</dbReference>
<name>J6F8E0_TRIAS</name>
<dbReference type="Proteomes" id="UP000002748">
    <property type="component" value="Unassembled WGS sequence"/>
</dbReference>
<keyword evidence="2" id="KW-0560">Oxidoreductase</keyword>
<dbReference type="GeneID" id="25990687"/>
<organism evidence="3 4">
    <name type="scientific">Trichosporon asahii var. asahii (strain ATCC 90039 / CBS 2479 / JCM 2466 / KCTC 7840 / NBRC 103889/ NCYC 2677 / UAMH 7654)</name>
    <name type="common">Yeast</name>
    <dbReference type="NCBI Taxonomy" id="1186058"/>
    <lineage>
        <taxon>Eukaryota</taxon>
        <taxon>Fungi</taxon>
        <taxon>Dikarya</taxon>
        <taxon>Basidiomycota</taxon>
        <taxon>Agaricomycotina</taxon>
        <taxon>Tremellomycetes</taxon>
        <taxon>Trichosporonales</taxon>
        <taxon>Trichosporonaceae</taxon>
        <taxon>Trichosporon</taxon>
    </lineage>
</organism>
<reference evidence="3 4" key="1">
    <citation type="journal article" date="2012" name="Eukaryot. Cell">
        <title>Draft genome sequence of CBS 2479, the standard type strain of Trichosporon asahii.</title>
        <authorList>
            <person name="Yang R.Y."/>
            <person name="Li H.T."/>
            <person name="Zhu H."/>
            <person name="Zhou G.P."/>
            <person name="Wang M."/>
            <person name="Wang L."/>
        </authorList>
    </citation>
    <scope>NUCLEOTIDE SEQUENCE [LARGE SCALE GENOMIC DNA]</scope>
    <source>
        <strain evidence="4">ATCC 90039 / CBS 2479 / JCM 2466 / KCTC 7840 / NCYC 2677 / UAMH 7654</strain>
    </source>
</reference>
<comment type="caution">
    <text evidence="3">The sequence shown here is derived from an EMBL/GenBank/DDBJ whole genome shotgun (WGS) entry which is preliminary data.</text>
</comment>